<evidence type="ECO:0008006" key="2">
    <source>
        <dbReference type="Google" id="ProtNLM"/>
    </source>
</evidence>
<organism evidence="1">
    <name type="scientific">hydrothermal vent metagenome</name>
    <dbReference type="NCBI Taxonomy" id="652676"/>
    <lineage>
        <taxon>unclassified sequences</taxon>
        <taxon>metagenomes</taxon>
        <taxon>ecological metagenomes</taxon>
    </lineage>
</organism>
<proteinExistence type="predicted"/>
<dbReference type="AlphaFoldDB" id="A0A161KG00"/>
<dbReference type="Gene3D" id="3.10.450.50">
    <property type="match status" value="1"/>
</dbReference>
<dbReference type="EMBL" id="FAXA01000423">
    <property type="protein sequence ID" value="CUV03467.1"/>
    <property type="molecule type" value="Genomic_DNA"/>
</dbReference>
<dbReference type="InterPro" id="IPR004027">
    <property type="entry name" value="SEC_C_motif"/>
</dbReference>
<protein>
    <recommendedName>
        <fullName evidence="2">Zinc chelation protein SecC</fullName>
    </recommendedName>
</protein>
<gene>
    <name evidence="1" type="ORF">MGWOODY_Clf2316</name>
</gene>
<dbReference type="SUPFAM" id="SSF103642">
    <property type="entry name" value="Sec-C motif"/>
    <property type="match status" value="1"/>
</dbReference>
<reference evidence="1" key="1">
    <citation type="submission" date="2015-10" db="EMBL/GenBank/DDBJ databases">
        <authorList>
            <person name="Gilbert D.G."/>
        </authorList>
    </citation>
    <scope>NUCLEOTIDE SEQUENCE</scope>
</reference>
<dbReference type="Pfam" id="PF02810">
    <property type="entry name" value="SEC-C"/>
    <property type="match status" value="1"/>
</dbReference>
<accession>A0A161KG00</accession>
<evidence type="ECO:0000313" key="1">
    <source>
        <dbReference type="EMBL" id="CUV03467.1"/>
    </source>
</evidence>
<name>A0A161KG00_9ZZZZ</name>
<sequence>MSTRTNWYSDHPAACTCAFCNEKRTMQPEQGKISRNAKCPCNSGKKYKRCHGK</sequence>